<dbReference type="EMBL" id="JAQQAF010000305">
    <property type="protein sequence ID" value="KAJ8454527.1"/>
    <property type="molecule type" value="Genomic_DNA"/>
</dbReference>
<dbReference type="Proteomes" id="UP001222027">
    <property type="component" value="Unassembled WGS sequence"/>
</dbReference>
<proteinExistence type="predicted"/>
<dbReference type="AlphaFoldDB" id="A0AAX5JZU5"/>
<gene>
    <name evidence="2" type="ORF">OPV22_035216</name>
    <name evidence="1" type="ORF">OPV22_035217</name>
</gene>
<evidence type="ECO:0000313" key="3">
    <source>
        <dbReference type="Proteomes" id="UP001222027"/>
    </source>
</evidence>
<dbReference type="EMBL" id="JAQQAF010000309">
    <property type="protein sequence ID" value="KAJ8454511.1"/>
    <property type="molecule type" value="Genomic_DNA"/>
</dbReference>
<evidence type="ECO:0000313" key="2">
    <source>
        <dbReference type="EMBL" id="KAJ8454527.1"/>
    </source>
</evidence>
<name>A0AAX5JZU5_ENSVE</name>
<protein>
    <submittedName>
        <fullName evidence="2">Uncharacterized protein</fullName>
    </submittedName>
</protein>
<reference evidence="2 3" key="1">
    <citation type="submission" date="2022-12" db="EMBL/GenBank/DDBJ databases">
        <title>Chromosome-scale assembly of the Ensete ventricosum genome.</title>
        <authorList>
            <person name="Dussert Y."/>
            <person name="Stocks J."/>
            <person name="Wendawek A."/>
            <person name="Woldeyes F."/>
            <person name="Nichols R.A."/>
            <person name="Borrell J.S."/>
        </authorList>
    </citation>
    <scope>NUCLEOTIDE SEQUENCE [LARGE SCALE GENOMIC DNA]</scope>
    <source>
        <strain evidence="3">cv. Maze</strain>
        <strain evidence="2">MazeRef_0001</strain>
        <tissue evidence="2">Seeds</tissue>
    </source>
</reference>
<organism evidence="2 3">
    <name type="scientific">Ensete ventricosum</name>
    <name type="common">Abyssinian banana</name>
    <name type="synonym">Musa ensete</name>
    <dbReference type="NCBI Taxonomy" id="4639"/>
    <lineage>
        <taxon>Eukaryota</taxon>
        <taxon>Viridiplantae</taxon>
        <taxon>Streptophyta</taxon>
        <taxon>Embryophyta</taxon>
        <taxon>Tracheophyta</taxon>
        <taxon>Spermatophyta</taxon>
        <taxon>Magnoliopsida</taxon>
        <taxon>Liliopsida</taxon>
        <taxon>Zingiberales</taxon>
        <taxon>Musaceae</taxon>
        <taxon>Ensete</taxon>
    </lineage>
</organism>
<evidence type="ECO:0000313" key="1">
    <source>
        <dbReference type="EMBL" id="KAJ8454511.1"/>
    </source>
</evidence>
<accession>A0AAX5JZU5</accession>
<comment type="caution">
    <text evidence="2">The sequence shown here is derived from an EMBL/GenBank/DDBJ whole genome shotgun (WGS) entry which is preliminary data.</text>
</comment>
<sequence>MGKVPVERNWTFFSCSRANGFQAREQIVADPVVYHQIGNSLLIGIALGKGNQSIHKLTCLLALDPDTLLQHLYVGILFELDDLIDMI</sequence>
<keyword evidence="3" id="KW-1185">Reference proteome</keyword>